<reference evidence="3" key="1">
    <citation type="submission" date="2021-02" db="EMBL/GenBank/DDBJ databases">
        <authorList>
            <person name="Nowell W R."/>
        </authorList>
    </citation>
    <scope>NUCLEOTIDE SEQUENCE</scope>
</reference>
<sequence length="276" mass="32742">AIFTSFPKGFDPYLNEPTWSKRGKWNYHHMCRFWFKLILDIPLINKYDYIMRLDSDSKVTGVWFNVFDLMKNKTAVNFANVEQADTEAILPGLMKLKTFTLDYQKKYGIIPKNPIRLTRAFDIPDHIRLHNTNFDIFEIELFKSQPVTHWINAVDKSFGYCATSQFQPYSGFPKHKSVRNDKQLAKFQDEIQANKLYETIMTSYLNLNPNQFIDQLISIRQKQAQILEELLQLEMRILDKFLPPELDQQETIVALIAYIPLNNKRYKMIQDAKRQW</sequence>
<gene>
    <name evidence="3" type="ORF">BJG266_LOCUS47774</name>
    <name evidence="4" type="ORF">QVE165_LOCUS64819</name>
</gene>
<keyword evidence="5" id="KW-1185">Reference proteome</keyword>
<dbReference type="EMBL" id="CAJNOI010005843">
    <property type="protein sequence ID" value="CAF1571250.1"/>
    <property type="molecule type" value="Genomic_DNA"/>
</dbReference>
<comment type="similarity">
    <text evidence="1">Belongs to the glycosyltransferase 15 family.</text>
</comment>
<organism evidence="3 6">
    <name type="scientific">Adineta steineri</name>
    <dbReference type="NCBI Taxonomy" id="433720"/>
    <lineage>
        <taxon>Eukaryota</taxon>
        <taxon>Metazoa</taxon>
        <taxon>Spiralia</taxon>
        <taxon>Gnathifera</taxon>
        <taxon>Rotifera</taxon>
        <taxon>Eurotatoria</taxon>
        <taxon>Bdelloidea</taxon>
        <taxon>Adinetida</taxon>
        <taxon>Adinetidae</taxon>
        <taxon>Adineta</taxon>
    </lineage>
</organism>
<keyword evidence="2" id="KW-0808">Transferase</keyword>
<dbReference type="Gene3D" id="3.90.550.10">
    <property type="entry name" value="Spore Coat Polysaccharide Biosynthesis Protein SpsA, Chain A"/>
    <property type="match status" value="1"/>
</dbReference>
<comment type="caution">
    <text evidence="3">The sequence shown here is derived from an EMBL/GenBank/DDBJ whole genome shotgun (WGS) entry which is preliminary data.</text>
</comment>
<dbReference type="EMBL" id="CAJNOM010006253">
    <property type="protein sequence ID" value="CAF1669088.1"/>
    <property type="molecule type" value="Genomic_DNA"/>
</dbReference>
<evidence type="ECO:0000256" key="2">
    <source>
        <dbReference type="ARBA" id="ARBA00022679"/>
    </source>
</evidence>
<evidence type="ECO:0000313" key="5">
    <source>
        <dbReference type="Proteomes" id="UP000663832"/>
    </source>
</evidence>
<dbReference type="SUPFAM" id="SSF53448">
    <property type="entry name" value="Nucleotide-diphospho-sugar transferases"/>
    <property type="match status" value="1"/>
</dbReference>
<dbReference type="InterPro" id="IPR029044">
    <property type="entry name" value="Nucleotide-diphossugar_trans"/>
</dbReference>
<proteinExistence type="inferred from homology"/>
<evidence type="ECO:0000313" key="4">
    <source>
        <dbReference type="EMBL" id="CAF1669088.1"/>
    </source>
</evidence>
<evidence type="ECO:0000256" key="1">
    <source>
        <dbReference type="ARBA" id="ARBA00007677"/>
    </source>
</evidence>
<dbReference type="OrthoDB" id="439943at2759"/>
<evidence type="ECO:0000313" key="6">
    <source>
        <dbReference type="Proteomes" id="UP000663877"/>
    </source>
</evidence>
<dbReference type="Pfam" id="PF01793">
    <property type="entry name" value="Glyco_transf_15"/>
    <property type="match status" value="1"/>
</dbReference>
<dbReference type="GO" id="GO:0000030">
    <property type="term" value="F:mannosyltransferase activity"/>
    <property type="evidence" value="ECO:0007669"/>
    <property type="project" value="InterPro"/>
</dbReference>
<dbReference type="AlphaFoldDB" id="A0A815YIT6"/>
<accession>A0A815YIT6</accession>
<feature type="non-terminal residue" evidence="3">
    <location>
        <position position="276"/>
    </location>
</feature>
<feature type="non-terminal residue" evidence="3">
    <location>
        <position position="1"/>
    </location>
</feature>
<evidence type="ECO:0000313" key="3">
    <source>
        <dbReference type="EMBL" id="CAF1571250.1"/>
    </source>
</evidence>
<dbReference type="GO" id="GO:0016020">
    <property type="term" value="C:membrane"/>
    <property type="evidence" value="ECO:0007669"/>
    <property type="project" value="InterPro"/>
</dbReference>
<name>A0A815YIT6_9BILA</name>
<dbReference type="Proteomes" id="UP000663877">
    <property type="component" value="Unassembled WGS sequence"/>
</dbReference>
<dbReference type="Proteomes" id="UP000663832">
    <property type="component" value="Unassembled WGS sequence"/>
</dbReference>
<dbReference type="InterPro" id="IPR002685">
    <property type="entry name" value="Glyco_trans_15"/>
</dbReference>
<protein>
    <submittedName>
        <fullName evidence="3">Uncharacterized protein</fullName>
    </submittedName>
</protein>